<dbReference type="Gene3D" id="3.30.70.870">
    <property type="entry name" value="Elongation Factor G (Translational Gtpase), domain 3"/>
    <property type="match status" value="1"/>
</dbReference>
<evidence type="ECO:0000259" key="1">
    <source>
        <dbReference type="Pfam" id="PF00679"/>
    </source>
</evidence>
<sequence length="199" mass="22054">PTDAVGAIMQLVGDRRGEMVHMDTAGTRSQLEFTIPARGLIGLSSRALIATAGEVIMHHRFESYGPYGGELDRRSNGVMIATESGQVTAYALDQLADRGVMFVEPGEQVYEGQIVGEHCKEDDIPVNVVRRKNLTNVRSSTKDSTVTLKAPRRLTLEGALEYIEIDELVEVTPERIRLRKTHLKENDRKRAARRAAARA</sequence>
<protein>
    <submittedName>
        <fullName evidence="3">Uncharacterized protein</fullName>
    </submittedName>
</protein>
<gene>
    <name evidence="3" type="ORF">S03H2_63425</name>
</gene>
<feature type="non-terminal residue" evidence="3">
    <location>
        <position position="1"/>
    </location>
</feature>
<feature type="domain" description="TypA/BipA C-terminal" evidence="2">
    <location>
        <begin position="76"/>
        <end position="184"/>
    </location>
</feature>
<dbReference type="Pfam" id="PF21018">
    <property type="entry name" value="BipA_C"/>
    <property type="match status" value="1"/>
</dbReference>
<dbReference type="Gene3D" id="3.30.70.240">
    <property type="match status" value="1"/>
</dbReference>
<name>X1KS18_9ZZZZ</name>
<dbReference type="InterPro" id="IPR042116">
    <property type="entry name" value="TypA/BipA_C"/>
</dbReference>
<evidence type="ECO:0000313" key="3">
    <source>
        <dbReference type="EMBL" id="GAH84803.1"/>
    </source>
</evidence>
<reference evidence="3" key="1">
    <citation type="journal article" date="2014" name="Front. Microbiol.">
        <title>High frequency of phylogenetically diverse reductive dehalogenase-homologous genes in deep subseafloor sedimentary metagenomes.</title>
        <authorList>
            <person name="Kawai M."/>
            <person name="Futagami T."/>
            <person name="Toyoda A."/>
            <person name="Takaki Y."/>
            <person name="Nishi S."/>
            <person name="Hori S."/>
            <person name="Arai W."/>
            <person name="Tsubouchi T."/>
            <person name="Morono Y."/>
            <person name="Uchiyama I."/>
            <person name="Ito T."/>
            <person name="Fujiyama A."/>
            <person name="Inagaki F."/>
            <person name="Takami H."/>
        </authorList>
    </citation>
    <scope>NUCLEOTIDE SEQUENCE</scope>
    <source>
        <strain evidence="3">Expedition CK06-06</strain>
    </source>
</reference>
<dbReference type="Gene3D" id="2.40.50.250">
    <property type="entry name" value="bipa protein"/>
    <property type="match status" value="1"/>
</dbReference>
<evidence type="ECO:0000259" key="2">
    <source>
        <dbReference type="Pfam" id="PF21018"/>
    </source>
</evidence>
<dbReference type="FunFam" id="2.40.50.250:FF:000001">
    <property type="entry name" value="GTP-binding protein TypA"/>
    <property type="match status" value="1"/>
</dbReference>
<feature type="domain" description="Elongation factor EFG" evidence="1">
    <location>
        <begin position="1"/>
        <end position="71"/>
    </location>
</feature>
<comment type="caution">
    <text evidence="3">The sequence shown here is derived from an EMBL/GenBank/DDBJ whole genome shotgun (WGS) entry which is preliminary data.</text>
</comment>
<dbReference type="InterPro" id="IPR000640">
    <property type="entry name" value="EFG_V-like"/>
</dbReference>
<proteinExistence type="predicted"/>
<dbReference type="Pfam" id="PF00679">
    <property type="entry name" value="EFG_C"/>
    <property type="match status" value="1"/>
</dbReference>
<accession>X1KS18</accession>
<organism evidence="3">
    <name type="scientific">marine sediment metagenome</name>
    <dbReference type="NCBI Taxonomy" id="412755"/>
    <lineage>
        <taxon>unclassified sequences</taxon>
        <taxon>metagenomes</taxon>
        <taxon>ecological metagenomes</taxon>
    </lineage>
</organism>
<dbReference type="SUPFAM" id="SSF54980">
    <property type="entry name" value="EF-G C-terminal domain-like"/>
    <property type="match status" value="1"/>
</dbReference>
<dbReference type="AlphaFoldDB" id="X1KS18"/>
<dbReference type="EMBL" id="BARU01041098">
    <property type="protein sequence ID" value="GAH84803.1"/>
    <property type="molecule type" value="Genomic_DNA"/>
</dbReference>
<dbReference type="InterPro" id="IPR048876">
    <property type="entry name" value="BipA_C"/>
</dbReference>
<dbReference type="InterPro" id="IPR035647">
    <property type="entry name" value="EFG_III/V"/>
</dbReference>